<dbReference type="AlphaFoldDB" id="A0A1D3L2F2"/>
<dbReference type="Pfam" id="PF02006">
    <property type="entry name" value="PPS_PS"/>
    <property type="match status" value="1"/>
</dbReference>
<dbReference type="STRING" id="118062.MCBB_1081"/>
<dbReference type="HAMAP" id="MF_02224">
    <property type="entry name" value="PPS"/>
    <property type="match status" value="1"/>
</dbReference>
<dbReference type="OrthoDB" id="10078at2157"/>
<dbReference type="EMBL" id="LT607756">
    <property type="protein sequence ID" value="SCG85640.1"/>
    <property type="molecule type" value="Genomic_DNA"/>
</dbReference>
<dbReference type="PIRSF" id="PIRSF004853">
    <property type="entry name" value="UCP004853"/>
    <property type="match status" value="1"/>
</dbReference>
<evidence type="ECO:0000256" key="5">
    <source>
        <dbReference type="HAMAP-Rule" id="MF_02224"/>
    </source>
</evidence>
<keyword evidence="3 5" id="KW-0067">ATP-binding</keyword>
<organism evidence="6 7">
    <name type="scientific">Methanobacterium congolense</name>
    <dbReference type="NCBI Taxonomy" id="118062"/>
    <lineage>
        <taxon>Archaea</taxon>
        <taxon>Methanobacteriati</taxon>
        <taxon>Methanobacteriota</taxon>
        <taxon>Methanomada group</taxon>
        <taxon>Methanobacteria</taxon>
        <taxon>Methanobacteriales</taxon>
        <taxon>Methanobacteriaceae</taxon>
        <taxon>Methanobacterium</taxon>
    </lineage>
</organism>
<comment type="function">
    <text evidence="5">Catalyzes the condensation of (R)-4-phosphopantoate and beta-alanine to 4'-phosphopantothenate in the CoA biosynthesis pathway.</text>
</comment>
<gene>
    <name evidence="6" type="ORF">MCBB_1081</name>
</gene>
<dbReference type="GO" id="GO:0005524">
    <property type="term" value="F:ATP binding"/>
    <property type="evidence" value="ECO:0007669"/>
    <property type="project" value="UniProtKB-KW"/>
</dbReference>
<comment type="similarity">
    <text evidence="5">Belongs to the archaeal phosphopantothenate synthetase family.</text>
</comment>
<evidence type="ECO:0000313" key="6">
    <source>
        <dbReference type="EMBL" id="SCG85640.1"/>
    </source>
</evidence>
<proteinExistence type="inferred from homology"/>
<feature type="binding site" evidence="5">
    <location>
        <position position="15"/>
    </location>
    <ligand>
        <name>ATP</name>
        <dbReference type="ChEBI" id="CHEBI:30616"/>
    </ligand>
</feature>
<protein>
    <recommendedName>
        <fullName evidence="5">4-phosphopantoate--beta-alanine ligase</fullName>
        <ecNumber evidence="5">6.3.2.36</ecNumber>
    </recommendedName>
    <alternativeName>
        <fullName evidence="5">Phosphopantothenate synthetase</fullName>
        <shortName evidence="5">PPS</shortName>
    </alternativeName>
</protein>
<name>A0A1D3L2F2_9EURY</name>
<dbReference type="EC" id="6.3.2.36" evidence="5"/>
<reference evidence="6 7" key="1">
    <citation type="submission" date="2016-08" db="EMBL/GenBank/DDBJ databases">
        <authorList>
            <person name="Seilhamer J.J."/>
        </authorList>
    </citation>
    <scope>NUCLEOTIDE SEQUENCE [LARGE SCALE GENOMIC DNA]</scope>
    <source>
        <strain evidence="6">Buetzberg</strain>
    </source>
</reference>
<dbReference type="InterPro" id="IPR002855">
    <property type="entry name" value="PPS/PS"/>
</dbReference>
<keyword evidence="2 5" id="KW-0547">Nucleotide-binding</keyword>
<dbReference type="PANTHER" id="PTHR40695">
    <property type="entry name" value="4-PHOSPHOPANTOATE--BETA-ALANINE LIGASE"/>
    <property type="match status" value="1"/>
</dbReference>
<dbReference type="Proteomes" id="UP000094707">
    <property type="component" value="Chromosome I"/>
</dbReference>
<dbReference type="UniPathway" id="UPA00241"/>
<evidence type="ECO:0000256" key="3">
    <source>
        <dbReference type="ARBA" id="ARBA00022840"/>
    </source>
</evidence>
<dbReference type="PANTHER" id="PTHR40695:SF1">
    <property type="entry name" value="4-PHOSPHOPANTOATE--BETA-ALANINE LIGASE"/>
    <property type="match status" value="1"/>
</dbReference>
<comment type="catalytic activity">
    <reaction evidence="5">
        <text>(R)-4-phosphopantoate + beta-alanine + ATP = (R)-4'-phosphopantothenate + AMP + diphosphate + H(+)</text>
        <dbReference type="Rhea" id="RHEA:27930"/>
        <dbReference type="ChEBI" id="CHEBI:10986"/>
        <dbReference type="ChEBI" id="CHEBI:15378"/>
        <dbReference type="ChEBI" id="CHEBI:30616"/>
        <dbReference type="ChEBI" id="CHEBI:33019"/>
        <dbReference type="ChEBI" id="CHEBI:57966"/>
        <dbReference type="ChEBI" id="CHEBI:61294"/>
        <dbReference type="ChEBI" id="CHEBI:456215"/>
        <dbReference type="EC" id="6.3.2.36"/>
    </reaction>
</comment>
<feature type="binding site" evidence="5">
    <location>
        <begin position="186"/>
        <end position="187"/>
    </location>
    <ligand>
        <name>ATP</name>
        <dbReference type="ChEBI" id="CHEBI:30616"/>
    </ligand>
</feature>
<keyword evidence="7" id="KW-1185">Reference proteome</keyword>
<dbReference type="NCBIfam" id="NF010324">
    <property type="entry name" value="PRK13761.1"/>
    <property type="match status" value="1"/>
</dbReference>
<evidence type="ECO:0000256" key="4">
    <source>
        <dbReference type="ARBA" id="ARBA00022993"/>
    </source>
</evidence>
<evidence type="ECO:0000256" key="1">
    <source>
        <dbReference type="ARBA" id="ARBA00022598"/>
    </source>
</evidence>
<comment type="subunit">
    <text evidence="5">Homodimer.</text>
</comment>
<feature type="binding site" evidence="5">
    <location>
        <begin position="180"/>
        <end position="182"/>
    </location>
    <ligand>
        <name>ATP</name>
        <dbReference type="ChEBI" id="CHEBI:30616"/>
    </ligand>
</feature>
<dbReference type="GO" id="GO:0015937">
    <property type="term" value="P:coenzyme A biosynthetic process"/>
    <property type="evidence" value="ECO:0007669"/>
    <property type="project" value="UniProtKB-UniRule"/>
</dbReference>
<dbReference type="PATRIC" id="fig|129848.4.peg.1089"/>
<feature type="binding site" evidence="5">
    <location>
        <position position="37"/>
    </location>
    <ligand>
        <name>ATP</name>
        <dbReference type="ChEBI" id="CHEBI:30616"/>
    </ligand>
</feature>
<dbReference type="InterPro" id="IPR038138">
    <property type="entry name" value="PPS/PS_sf"/>
</dbReference>
<keyword evidence="4 5" id="KW-0173">Coenzyme A biosynthesis</keyword>
<keyword evidence="1 5" id="KW-0436">Ligase</keyword>
<accession>A0A1D3L2F2</accession>
<dbReference type="NCBIfam" id="NF041123">
    <property type="entry name" value="phpantohe_syn_Arch"/>
    <property type="match status" value="1"/>
</dbReference>
<comment type="pathway">
    <text evidence="5">Cofactor biosynthesis; coenzyme A biosynthesis.</text>
</comment>
<evidence type="ECO:0000313" key="7">
    <source>
        <dbReference type="Proteomes" id="UP000094707"/>
    </source>
</evidence>
<dbReference type="Gene3D" id="3.40.50.12640">
    <property type="entry name" value="Phosphopantoate/pantothenate synthetase"/>
    <property type="match status" value="1"/>
</dbReference>
<sequence length="249" mass="26653">MIPKDHPRYESLMLRARIVDAYKKGILADSGMIAHGRGEAFDYLIGEKTTEPARKAERAGAAALLLAENPVISVNGNTTALAAEWVVKLAEALGAKVEINLFYRTASRVEKVGEALKAAGAKVVLGVENEEKGIIEGLEGPRARASLEGVCSADVVLVPLEDGDRAEALVANGKTVVTVDLNPLSRTATTSTVTIVDNVVRALPNLIQEVMELKNCSENELKGILEDFSNDKNLEESLEIVSRAYTGDV</sequence>
<feature type="binding site" evidence="5">
    <location>
        <begin position="198"/>
        <end position="199"/>
    </location>
    <ligand>
        <name>ATP</name>
        <dbReference type="ChEBI" id="CHEBI:30616"/>
    </ligand>
</feature>
<dbReference type="RefSeq" id="WP_071906774.1">
    <property type="nucleotide sequence ID" value="NZ_LT607756.1"/>
</dbReference>
<dbReference type="GO" id="GO:0016881">
    <property type="term" value="F:acid-amino acid ligase activity"/>
    <property type="evidence" value="ECO:0007669"/>
    <property type="project" value="UniProtKB-UniRule"/>
</dbReference>
<dbReference type="GeneID" id="30411926"/>
<evidence type="ECO:0000256" key="2">
    <source>
        <dbReference type="ARBA" id="ARBA00022741"/>
    </source>
</evidence>
<dbReference type="KEGG" id="mcub:MCBB_1081"/>